<dbReference type="PANTHER" id="PTHR43808">
    <property type="entry name" value="ACETYLORNITHINE DEACETYLASE"/>
    <property type="match status" value="1"/>
</dbReference>
<keyword evidence="1" id="KW-0479">Metal-binding</keyword>
<dbReference type="AlphaFoldDB" id="L8HGF9"/>
<dbReference type="GeneID" id="14925249"/>
<dbReference type="Pfam" id="PF07687">
    <property type="entry name" value="M20_dimer"/>
    <property type="match status" value="1"/>
</dbReference>
<reference evidence="4 5" key="1">
    <citation type="journal article" date="2013" name="Genome Biol.">
        <title>Genome of Acanthamoeba castellanii highlights extensive lateral gene transfer and early evolution of tyrosine kinase signaling.</title>
        <authorList>
            <person name="Clarke M."/>
            <person name="Lohan A.J."/>
            <person name="Liu B."/>
            <person name="Lagkouvardos I."/>
            <person name="Roy S."/>
            <person name="Zafar N."/>
            <person name="Bertelli C."/>
            <person name="Schilde C."/>
            <person name="Kianianmomeni A."/>
            <person name="Burglin T.R."/>
            <person name="Frech C."/>
            <person name="Turcotte B."/>
            <person name="Kopec K.O."/>
            <person name="Synnott J.M."/>
            <person name="Choo C."/>
            <person name="Paponov I."/>
            <person name="Finkler A."/>
            <person name="Soon Heng Tan C."/>
            <person name="Hutchins A.P."/>
            <person name="Weinmeier T."/>
            <person name="Rattei T."/>
            <person name="Chu J.S."/>
            <person name="Gimenez G."/>
            <person name="Irimia M."/>
            <person name="Rigden D.J."/>
            <person name="Fitzpatrick D.A."/>
            <person name="Lorenzo-Morales J."/>
            <person name="Bateman A."/>
            <person name="Chiu C.H."/>
            <person name="Tang P."/>
            <person name="Hegemann P."/>
            <person name="Fromm H."/>
            <person name="Raoult D."/>
            <person name="Greub G."/>
            <person name="Miranda-Saavedra D."/>
            <person name="Chen N."/>
            <person name="Nash P."/>
            <person name="Ginger M.L."/>
            <person name="Horn M."/>
            <person name="Schaap P."/>
            <person name="Caler L."/>
            <person name="Loftus B."/>
        </authorList>
    </citation>
    <scope>NUCLEOTIDE SEQUENCE [LARGE SCALE GENOMIC DNA]</scope>
    <source>
        <strain evidence="4 5">Neff</strain>
    </source>
</reference>
<dbReference type="Proteomes" id="UP000011083">
    <property type="component" value="Unassembled WGS sequence"/>
</dbReference>
<dbReference type="SUPFAM" id="SSF53187">
    <property type="entry name" value="Zn-dependent exopeptidases"/>
    <property type="match status" value="1"/>
</dbReference>
<evidence type="ECO:0000256" key="2">
    <source>
        <dbReference type="ARBA" id="ARBA00022801"/>
    </source>
</evidence>
<dbReference type="Gene3D" id="3.40.630.10">
    <property type="entry name" value="Zn peptidases"/>
    <property type="match status" value="1"/>
</dbReference>
<evidence type="ECO:0000259" key="3">
    <source>
        <dbReference type="Pfam" id="PF07687"/>
    </source>
</evidence>
<evidence type="ECO:0000313" key="4">
    <source>
        <dbReference type="EMBL" id="ELR24235.1"/>
    </source>
</evidence>
<dbReference type="GO" id="GO:0016787">
    <property type="term" value="F:hydrolase activity"/>
    <property type="evidence" value="ECO:0007669"/>
    <property type="project" value="UniProtKB-KW"/>
</dbReference>
<dbReference type="OMA" id="NEYCLFT"/>
<evidence type="ECO:0000313" key="5">
    <source>
        <dbReference type="Proteomes" id="UP000011083"/>
    </source>
</evidence>
<dbReference type="InterPro" id="IPR050072">
    <property type="entry name" value="Peptidase_M20A"/>
</dbReference>
<dbReference type="GO" id="GO:0046872">
    <property type="term" value="F:metal ion binding"/>
    <property type="evidence" value="ECO:0007669"/>
    <property type="project" value="UniProtKB-KW"/>
</dbReference>
<sequence>MAAQLELDQTFFVELLGKLIGETYHLQNRPPDFIPQEDKAGRHVLSALEPYRVENGGVLRIKHIHYAEHRGNIIIEYPAAKPAVAKDVSSVAFVGSHLDVVYANPETWERDPFKLTVEGDKLYGRGSTDCLGHCALLTDLFKQLAETKPQLSVSVFGVLIVDEESGGRLPIGVDELMKHGELDAMKNGPLVWLDCADAQPNIGSGGLCQWELKVKGKLCHSGFPNKGVNALEMASDLIIQVQKKFYERFPPHEREEEYGFPCSSSLKPTQIAVPESGINQIPGECTVKGDIRLIPFYSIKDAVKVVDDAVAQLREERFESLHQMAHRGPDARYVLKKREGDDEPAVFEWKWLCEPVQGIACHLDSLGFKSLAQATQEIIGEVKPLADTGTLPLVADLQAGGFDVQTVGYGDEEAYHADNEFALLSSFVKGFKVLARIIDLVDSRASAQPQQ</sequence>
<dbReference type="STRING" id="1257118.L8HGF9"/>
<dbReference type="KEGG" id="acan:ACA1_272580"/>
<dbReference type="Pfam" id="PF01546">
    <property type="entry name" value="Peptidase_M20"/>
    <property type="match status" value="1"/>
</dbReference>
<organism evidence="4 5">
    <name type="scientific">Acanthamoeba castellanii (strain ATCC 30010 / Neff)</name>
    <dbReference type="NCBI Taxonomy" id="1257118"/>
    <lineage>
        <taxon>Eukaryota</taxon>
        <taxon>Amoebozoa</taxon>
        <taxon>Discosea</taxon>
        <taxon>Longamoebia</taxon>
        <taxon>Centramoebida</taxon>
        <taxon>Acanthamoebidae</taxon>
        <taxon>Acanthamoeba</taxon>
    </lineage>
</organism>
<keyword evidence="5" id="KW-1185">Reference proteome</keyword>
<dbReference type="VEuPathDB" id="AmoebaDB:ACA1_272580"/>
<dbReference type="InterPro" id="IPR011650">
    <property type="entry name" value="Peptidase_M20_dimer"/>
</dbReference>
<dbReference type="InterPro" id="IPR002933">
    <property type="entry name" value="Peptidase_M20"/>
</dbReference>
<dbReference type="InterPro" id="IPR036264">
    <property type="entry name" value="Bact_exopeptidase_dim_dom"/>
</dbReference>
<dbReference type="EMBL" id="KB007835">
    <property type="protein sequence ID" value="ELR24235.1"/>
    <property type="molecule type" value="Genomic_DNA"/>
</dbReference>
<accession>L8HGF9</accession>
<gene>
    <name evidence="4" type="ORF">ACA1_272580</name>
</gene>
<name>L8HGF9_ACACF</name>
<evidence type="ECO:0000256" key="1">
    <source>
        <dbReference type="ARBA" id="ARBA00022723"/>
    </source>
</evidence>
<dbReference type="RefSeq" id="XP_004353763.1">
    <property type="nucleotide sequence ID" value="XM_004353711.1"/>
</dbReference>
<dbReference type="SUPFAM" id="SSF55031">
    <property type="entry name" value="Bacterial exopeptidase dimerisation domain"/>
    <property type="match status" value="1"/>
</dbReference>
<proteinExistence type="predicted"/>
<keyword evidence="2" id="KW-0378">Hydrolase</keyword>
<protein>
    <submittedName>
        <fullName evidence="4">Acetylornithine deacetylase</fullName>
    </submittedName>
</protein>
<feature type="domain" description="Peptidase M20 dimerisation" evidence="3">
    <location>
        <begin position="203"/>
        <end position="313"/>
    </location>
</feature>
<dbReference type="Gene3D" id="3.30.70.360">
    <property type="match status" value="1"/>
</dbReference>
<dbReference type="OrthoDB" id="7832001at2759"/>
<dbReference type="PANTHER" id="PTHR43808:SF3">
    <property type="entry name" value="ACETYLORNITHINE DEACETYLASE"/>
    <property type="match status" value="1"/>
</dbReference>